<reference evidence="2" key="1">
    <citation type="submission" date="2021-01" db="UniProtKB">
        <authorList>
            <consortium name="EnsemblPlants"/>
        </authorList>
    </citation>
    <scope>IDENTIFICATION</scope>
</reference>
<evidence type="ECO:0000313" key="2">
    <source>
        <dbReference type="EnsemblPlants" id="Kaladp0039s0598.1.v1.1.CDS.1"/>
    </source>
</evidence>
<dbReference type="EnsemblPlants" id="Kaladp0039s0598.1.v1.1">
    <property type="protein sequence ID" value="Kaladp0039s0598.1.v1.1.CDS.1"/>
    <property type="gene ID" value="Kaladp0039s0598.v1.1"/>
</dbReference>
<dbReference type="PROSITE" id="PS51257">
    <property type="entry name" value="PROKAR_LIPOPROTEIN"/>
    <property type="match status" value="1"/>
</dbReference>
<dbReference type="AlphaFoldDB" id="A0A7N0TKY1"/>
<sequence>MANQSRTTDFGGSSVVSSSCTTDSGDSQSWRFYLMCLLQSIRCFLDGGCYLDLQISASDRCSLFMTFCALAVVNISLATDLDSRILM</sequence>
<feature type="compositionally biased region" description="Low complexity" evidence="1">
    <location>
        <begin position="7"/>
        <end position="27"/>
    </location>
</feature>
<name>A0A7N0TKY1_KALFE</name>
<dbReference type="Proteomes" id="UP000594263">
    <property type="component" value="Unplaced"/>
</dbReference>
<keyword evidence="3" id="KW-1185">Reference proteome</keyword>
<dbReference type="Gramene" id="Kaladp0039s0598.1.v1.1">
    <property type="protein sequence ID" value="Kaladp0039s0598.1.v1.1.CDS.1"/>
    <property type="gene ID" value="Kaladp0039s0598.v1.1"/>
</dbReference>
<feature type="region of interest" description="Disordered" evidence="1">
    <location>
        <begin position="1"/>
        <end position="27"/>
    </location>
</feature>
<evidence type="ECO:0000313" key="3">
    <source>
        <dbReference type="Proteomes" id="UP000594263"/>
    </source>
</evidence>
<organism evidence="2 3">
    <name type="scientific">Kalanchoe fedtschenkoi</name>
    <name type="common">Lavender scallops</name>
    <name type="synonym">South American air plant</name>
    <dbReference type="NCBI Taxonomy" id="63787"/>
    <lineage>
        <taxon>Eukaryota</taxon>
        <taxon>Viridiplantae</taxon>
        <taxon>Streptophyta</taxon>
        <taxon>Embryophyta</taxon>
        <taxon>Tracheophyta</taxon>
        <taxon>Spermatophyta</taxon>
        <taxon>Magnoliopsida</taxon>
        <taxon>eudicotyledons</taxon>
        <taxon>Gunneridae</taxon>
        <taxon>Pentapetalae</taxon>
        <taxon>Saxifragales</taxon>
        <taxon>Crassulaceae</taxon>
        <taxon>Kalanchoe</taxon>
    </lineage>
</organism>
<accession>A0A7N0TKY1</accession>
<proteinExistence type="predicted"/>
<protein>
    <submittedName>
        <fullName evidence="2">Uncharacterized protein</fullName>
    </submittedName>
</protein>
<evidence type="ECO:0000256" key="1">
    <source>
        <dbReference type="SAM" id="MobiDB-lite"/>
    </source>
</evidence>